<protein>
    <recommendedName>
        <fullName evidence="3">Protein kinase domain-containing protein</fullName>
    </recommendedName>
</protein>
<name>A0A0C2RYN1_AMAMK</name>
<dbReference type="InParanoid" id="A0A0C2RYN1"/>
<dbReference type="AlphaFoldDB" id="A0A0C2RYN1"/>
<dbReference type="SUPFAM" id="SSF56112">
    <property type="entry name" value="Protein kinase-like (PK-like)"/>
    <property type="match status" value="1"/>
</dbReference>
<evidence type="ECO:0000313" key="1">
    <source>
        <dbReference type="EMBL" id="KIL55450.1"/>
    </source>
</evidence>
<sequence length="456" mass="52143">MRSLLKFKPFIDVYHKSFLDFLQDSSRSGRYHVSNQGGQKRYLELIVDSVVQHVSMAIKQPNRHETCRSSPEFKYIISQYPPAIDLSVEDWEEALKPLLDLQDKLLNTSKLLPCRVTQAMRDLLLSLRILQSKPHPITLAQAPESNMLETLIKWSRALVTKAWNIEAENNLDSCLSLLLSLLQRTDPVMVVDMAIIDCMSSLLTFDRSETARRVRSVSDAQKLIDLVELLVNDRSFLNQCGPDAARKAAHLASEFFARVPLLPRSFLNGPLRLYSWNVELVCQTAFISRILNHDYMVSSFRICDKSDANESFDRWLQRSNPSFSTRIRVMLEIARIIRYIHSMDIALLAIDSGVFVLDSNLRAKILLGGLSTWWGSEARIYGHEDTRSLQTYESNISDFAVLFHSVCFDGDNIPLNNVNGPVENARKVIERCRAEDAKSRPTMEDVVKEMETWDLT</sequence>
<evidence type="ECO:0000313" key="2">
    <source>
        <dbReference type="Proteomes" id="UP000054549"/>
    </source>
</evidence>
<keyword evidence="2" id="KW-1185">Reference proteome</keyword>
<gene>
    <name evidence="1" type="ORF">M378DRAFT_17932</name>
</gene>
<evidence type="ECO:0008006" key="3">
    <source>
        <dbReference type="Google" id="ProtNLM"/>
    </source>
</evidence>
<dbReference type="OrthoDB" id="4062651at2759"/>
<reference evidence="1 2" key="1">
    <citation type="submission" date="2014-04" db="EMBL/GenBank/DDBJ databases">
        <title>Evolutionary Origins and Diversification of the Mycorrhizal Mutualists.</title>
        <authorList>
            <consortium name="DOE Joint Genome Institute"/>
            <consortium name="Mycorrhizal Genomics Consortium"/>
            <person name="Kohler A."/>
            <person name="Kuo A."/>
            <person name="Nagy L.G."/>
            <person name="Floudas D."/>
            <person name="Copeland A."/>
            <person name="Barry K.W."/>
            <person name="Cichocki N."/>
            <person name="Veneault-Fourrey C."/>
            <person name="LaButti K."/>
            <person name="Lindquist E.A."/>
            <person name="Lipzen A."/>
            <person name="Lundell T."/>
            <person name="Morin E."/>
            <person name="Murat C."/>
            <person name="Riley R."/>
            <person name="Ohm R."/>
            <person name="Sun H."/>
            <person name="Tunlid A."/>
            <person name="Henrissat B."/>
            <person name="Grigoriev I.V."/>
            <person name="Hibbett D.S."/>
            <person name="Martin F."/>
        </authorList>
    </citation>
    <scope>NUCLEOTIDE SEQUENCE [LARGE SCALE GENOMIC DNA]</scope>
    <source>
        <strain evidence="1 2">Koide BX008</strain>
    </source>
</reference>
<accession>A0A0C2RYN1</accession>
<dbReference type="HOGENOM" id="CLU_652077_0_0_1"/>
<organism evidence="1 2">
    <name type="scientific">Amanita muscaria (strain Koide BX008)</name>
    <dbReference type="NCBI Taxonomy" id="946122"/>
    <lineage>
        <taxon>Eukaryota</taxon>
        <taxon>Fungi</taxon>
        <taxon>Dikarya</taxon>
        <taxon>Basidiomycota</taxon>
        <taxon>Agaricomycotina</taxon>
        <taxon>Agaricomycetes</taxon>
        <taxon>Agaricomycetidae</taxon>
        <taxon>Agaricales</taxon>
        <taxon>Pluteineae</taxon>
        <taxon>Amanitaceae</taxon>
        <taxon>Amanita</taxon>
    </lineage>
</organism>
<dbReference type="InterPro" id="IPR011009">
    <property type="entry name" value="Kinase-like_dom_sf"/>
</dbReference>
<dbReference type="Gene3D" id="1.10.510.10">
    <property type="entry name" value="Transferase(Phosphotransferase) domain 1"/>
    <property type="match status" value="1"/>
</dbReference>
<proteinExistence type="predicted"/>
<dbReference type="Proteomes" id="UP000054549">
    <property type="component" value="Unassembled WGS sequence"/>
</dbReference>
<dbReference type="EMBL" id="KN818514">
    <property type="protein sequence ID" value="KIL55450.1"/>
    <property type="molecule type" value="Genomic_DNA"/>
</dbReference>